<dbReference type="InterPro" id="IPR027417">
    <property type="entry name" value="P-loop_NTPase"/>
</dbReference>
<evidence type="ECO:0000313" key="2">
    <source>
        <dbReference type="Proteomes" id="UP001258181"/>
    </source>
</evidence>
<organism evidence="1 2">
    <name type="scientific">Fictibacillus barbaricus</name>
    <dbReference type="NCBI Taxonomy" id="182136"/>
    <lineage>
        <taxon>Bacteria</taxon>
        <taxon>Bacillati</taxon>
        <taxon>Bacillota</taxon>
        <taxon>Bacilli</taxon>
        <taxon>Bacillales</taxon>
        <taxon>Fictibacillaceae</taxon>
        <taxon>Fictibacillus</taxon>
    </lineage>
</organism>
<dbReference type="Proteomes" id="UP001258181">
    <property type="component" value="Unassembled WGS sequence"/>
</dbReference>
<dbReference type="RefSeq" id="WP_310256218.1">
    <property type="nucleotide sequence ID" value="NZ_JAVDWA010000001.1"/>
</dbReference>
<dbReference type="Gene3D" id="3.40.50.300">
    <property type="entry name" value="P-loop containing nucleotide triphosphate hydrolases"/>
    <property type="match status" value="1"/>
</dbReference>
<proteinExistence type="predicted"/>
<protein>
    <submittedName>
        <fullName evidence="1">Kinase</fullName>
    </submittedName>
</protein>
<accession>A0ABU1TWL5</accession>
<comment type="caution">
    <text evidence="1">The sequence shown here is derived from an EMBL/GenBank/DDBJ whole genome shotgun (WGS) entry which is preliminary data.</text>
</comment>
<keyword evidence="1" id="KW-0418">Kinase</keyword>
<sequence>MKRLVIMTVGKTHSGKTTFAKALEQQLNNSLVIDQDNHAEFINTYYKSLLPKQGPNTIKYAITQTILDYAITQTNFHLIISNSNRARDSRMKLLAHFHELGFRSILVNFDIPNHVLQARVAASTRSTNVFRSAATFEEVLTRQHDESLKENITAPIEGESDYLFEIKNDDDIQSVTQKIIKMAQSTV</sequence>
<keyword evidence="2" id="KW-1185">Reference proteome</keyword>
<gene>
    <name evidence="1" type="ORF">J2X07_000578</name>
</gene>
<reference evidence="1 2" key="1">
    <citation type="submission" date="2023-07" db="EMBL/GenBank/DDBJ databases">
        <title>Sorghum-associated microbial communities from plants grown in Nebraska, USA.</title>
        <authorList>
            <person name="Schachtman D."/>
        </authorList>
    </citation>
    <scope>NUCLEOTIDE SEQUENCE [LARGE SCALE GENOMIC DNA]</scope>
    <source>
        <strain evidence="1 2">BE211</strain>
    </source>
</reference>
<dbReference type="GO" id="GO:0016301">
    <property type="term" value="F:kinase activity"/>
    <property type="evidence" value="ECO:0007669"/>
    <property type="project" value="UniProtKB-KW"/>
</dbReference>
<evidence type="ECO:0000313" key="1">
    <source>
        <dbReference type="EMBL" id="MDR7071603.1"/>
    </source>
</evidence>
<dbReference type="EMBL" id="JAVDWA010000001">
    <property type="protein sequence ID" value="MDR7071603.1"/>
    <property type="molecule type" value="Genomic_DNA"/>
</dbReference>
<dbReference type="Pfam" id="PF13671">
    <property type="entry name" value="AAA_33"/>
    <property type="match status" value="1"/>
</dbReference>
<name>A0ABU1TWL5_9BACL</name>
<keyword evidence="1" id="KW-0808">Transferase</keyword>
<dbReference type="SUPFAM" id="SSF52540">
    <property type="entry name" value="P-loop containing nucleoside triphosphate hydrolases"/>
    <property type="match status" value="1"/>
</dbReference>